<evidence type="ECO:0000256" key="5">
    <source>
        <dbReference type="ARBA" id="ARBA00022741"/>
    </source>
</evidence>
<dbReference type="FunFam" id="3.30.565.10:FF:000037">
    <property type="entry name" value="Hybrid sensor histidine kinase/response regulator"/>
    <property type="match status" value="1"/>
</dbReference>
<feature type="modified residue" description="4-aspartylphosphate" evidence="9">
    <location>
        <position position="903"/>
    </location>
</feature>
<dbReference type="FunFam" id="1.10.287.130:FF:000045">
    <property type="entry name" value="Two-component system sensor histidine kinase/response regulator"/>
    <property type="match status" value="1"/>
</dbReference>
<feature type="modified residue" description="4-aspartylphosphate" evidence="9">
    <location>
        <position position="1627"/>
    </location>
</feature>
<keyword evidence="6" id="KW-0418">Kinase</keyword>
<dbReference type="InParanoid" id="A0A1Y1X0K5"/>
<sequence length="1703" mass="191083">MLSLDTMTIAKTPPPCIVSLEAYLNCLNNPALLISHITTHSTPPKFNILYANSYFLTLCGLRNFTTISSQLNEHIVPADQEKFLTWLQRVSKNEISDEETCTIHIYGEHPDSESTAQKGRPKCRLSSEKVKLEWSGVSVNSEAIVLTGAVIVEAKKGNVADAEDCLVEKSVQAEHTEVIERKDTNLKDDWQSVVELGNLFTGGGATGELFRNYDWSNSFLGPVTKWPQSLLTAVSLCIASPLPMAVWWGPQLTIIYNDGYCGVAGQKHPAMFGKEGPVHWEELWEGIRPFAEQAMQGKNSYVEDDLLLMTRRGYLEETYITWSFIPIRQEDGTVGGLLNPYIEVTERILAERRLKTLRDINAETNVAKDAREVFESIGKVLSENPYDIPFAALYTHILLDDEEMEESYDSESNVTAKSESLHLSQTVGMPEEHPSMFPIIRLTPSFEANVLQDAVRLAYESKQSVKIELGEWFGEVPIRGWDTATTQAIVSPIMGNNKDGVMGVLVIGLNARREYDESYETFVELVCRQTGSAIINISAYEEEVRRFKELAAIDRAKTAFFSSVSHELRTPLTLILGPVKDMLLEKDLASETRSKIVYMHRNAERLLRLVNLLLDFSKIEAGKMQATFQETNLGKFTADLASMFRSAIEKGGVRFEVDCERMERNVWVDRDMWEKIVFNLIGNAFKFTMKGSITVKLASSEDDRQAILSVADTGDGIPSHEIMRVFERFHRVEGRKGRSHEGTGIGLALTQELAKLHGGTVGVTSEFGKGSIFTVHIPLGCGHLPSDRLVEPCPAGEEEPQMEHHCTYGRSFVEEARHWLPMSEEETTEYYSNTSSTDSNAGGSVNFPVVSRGCRVLLADDNVDMRKYIKSILEKWWRVTEAEDGEQAYQMAIADPPDLIVSDVMMPNLDGYGLLKLLRTQPLTKFVPVILLSAQAGEEARVDGLSAGADDYLVKPFSAKELVARVHTHLELGKLRVELERMVKDRTQELIASEMRYKMLAKLSPVGIFRLDIKGNVTYTNDKWWCISGHNRDVDPTAANFLTSVHPEDRDRADKLWKEAIEQFTHSIVEFRWKRANGESRWCVCEMIVQYDEDMKPCGFVGAITDLTERKLLEQERLSAVRLAEQQQRHRAEEAEEVKRQQELYIDMTCHELRNPLNGIYHSADLLHESLEKVQKEVRKESIAKVANWLEKEIEDDLDVVDTITLCAQHQKKIADDVLHMSKINMNLLVLSKTKLRPVEVVTNVIRMFETEVRLKRIDLRLVVAEGYTHMKVDWVKGDPTRFTQILINFLTNAIRFTEKVPFRQVTVTLDASDRVPSQSAIELSNNEKVLQLTGTATNASDGCTTSPLGKDLDECESPTLGLDAIDFGMECVGGEGADRPTAAHPDAVYIAVAIKDSGVGMTIEEQANLFQRFAQANPRTYAEFGGSGLGLFISKRLVELHDGKITVRSKKGDGTTFTFYLKCDRVDVIGEGISEGHVIAENDPNLLEFMYTEPHKPPVDNLSTSQGNKDKPKKRPIVTKTKTKFSKVKDENLVYAKEKLESSVWVQSDDMQNCPTPGLERNRKATSSELPTTLSNSVLVVEDNLINQRVLKRQLELAGFSVGVAKHGAEALEVMSKVSYHLILMDLEMPVMGGLECTQRIRELEKSAGEQQVPIIGVSGNAREEYRRLALASGMTDYVIKPYDKQALISLINSFLASIVPI</sequence>
<dbReference type="SMART" id="SM00387">
    <property type="entry name" value="HATPase_c"/>
    <property type="match status" value="2"/>
</dbReference>
<dbReference type="EMBL" id="MCFE01000786">
    <property type="protein sequence ID" value="ORX79347.1"/>
    <property type="molecule type" value="Genomic_DNA"/>
</dbReference>
<keyword evidence="8" id="KW-0902">Two-component regulatory system</keyword>
<dbReference type="InterPro" id="IPR036097">
    <property type="entry name" value="HisK_dim/P_sf"/>
</dbReference>
<evidence type="ECO:0000313" key="14">
    <source>
        <dbReference type="EMBL" id="ORX79347.1"/>
    </source>
</evidence>
<dbReference type="SUPFAM" id="SSF55785">
    <property type="entry name" value="PYP-like sensor domain (PAS domain)"/>
    <property type="match status" value="1"/>
</dbReference>
<dbReference type="CDD" id="cd17574">
    <property type="entry name" value="REC_OmpR"/>
    <property type="match status" value="1"/>
</dbReference>
<dbReference type="GO" id="GO:0000155">
    <property type="term" value="F:phosphorelay sensor kinase activity"/>
    <property type="evidence" value="ECO:0007669"/>
    <property type="project" value="InterPro"/>
</dbReference>
<dbReference type="SUPFAM" id="SSF47384">
    <property type="entry name" value="Homodimeric domain of signal transducing histidine kinase"/>
    <property type="match status" value="2"/>
</dbReference>
<dbReference type="SMART" id="SM00388">
    <property type="entry name" value="HisKA"/>
    <property type="match status" value="2"/>
</dbReference>
<dbReference type="Gene3D" id="3.30.565.10">
    <property type="entry name" value="Histidine kinase-like ATPase, C-terminal domain"/>
    <property type="match status" value="2"/>
</dbReference>
<dbReference type="PRINTS" id="PR00344">
    <property type="entry name" value="BCTRLSENSOR"/>
</dbReference>
<protein>
    <recommendedName>
        <fullName evidence="2">histidine kinase</fullName>
        <ecNumber evidence="2">2.7.13.3</ecNumber>
    </recommendedName>
</protein>
<evidence type="ECO:0000256" key="7">
    <source>
        <dbReference type="ARBA" id="ARBA00022840"/>
    </source>
</evidence>
<dbReference type="Proteomes" id="UP000193498">
    <property type="component" value="Unassembled WGS sequence"/>
</dbReference>
<dbReference type="Gene3D" id="1.10.287.130">
    <property type="match status" value="2"/>
</dbReference>
<feature type="domain" description="Histidine kinase" evidence="10">
    <location>
        <begin position="563"/>
        <end position="781"/>
    </location>
</feature>
<dbReference type="InterPro" id="IPR013655">
    <property type="entry name" value="PAS_fold_3"/>
</dbReference>
<dbReference type="Pfam" id="PF00512">
    <property type="entry name" value="HisKA"/>
    <property type="match status" value="2"/>
</dbReference>
<feature type="domain" description="Response regulatory" evidence="11">
    <location>
        <begin position="1578"/>
        <end position="1697"/>
    </location>
</feature>
<dbReference type="InterPro" id="IPR035965">
    <property type="entry name" value="PAS-like_dom_sf"/>
</dbReference>
<keyword evidence="5" id="KW-0547">Nucleotide-binding</keyword>
<evidence type="ECO:0000256" key="9">
    <source>
        <dbReference type="PROSITE-ProRule" id="PRU00169"/>
    </source>
</evidence>
<feature type="domain" description="PAS" evidence="12">
    <location>
        <begin position="993"/>
        <end position="1064"/>
    </location>
</feature>
<evidence type="ECO:0000259" key="13">
    <source>
        <dbReference type="PROSITE" id="PS50113"/>
    </source>
</evidence>
<dbReference type="PANTHER" id="PTHR43547:SF2">
    <property type="entry name" value="HYBRID SIGNAL TRANSDUCTION HISTIDINE KINASE C"/>
    <property type="match status" value="1"/>
</dbReference>
<evidence type="ECO:0000256" key="2">
    <source>
        <dbReference type="ARBA" id="ARBA00012438"/>
    </source>
</evidence>
<dbReference type="Pfam" id="PF08447">
    <property type="entry name" value="PAS_3"/>
    <property type="match status" value="1"/>
</dbReference>
<evidence type="ECO:0000313" key="15">
    <source>
        <dbReference type="Proteomes" id="UP000193498"/>
    </source>
</evidence>
<keyword evidence="7" id="KW-0067">ATP-binding</keyword>
<keyword evidence="3 9" id="KW-0597">Phosphoprotein</keyword>
<proteinExistence type="predicted"/>
<dbReference type="Pfam" id="PF02518">
    <property type="entry name" value="HATPase_c"/>
    <property type="match status" value="2"/>
</dbReference>
<dbReference type="Pfam" id="PF00072">
    <property type="entry name" value="Response_reg"/>
    <property type="match status" value="2"/>
</dbReference>
<organism evidence="14 15">
    <name type="scientific">Basidiobolus meristosporus CBS 931.73</name>
    <dbReference type="NCBI Taxonomy" id="1314790"/>
    <lineage>
        <taxon>Eukaryota</taxon>
        <taxon>Fungi</taxon>
        <taxon>Fungi incertae sedis</taxon>
        <taxon>Zoopagomycota</taxon>
        <taxon>Entomophthoromycotina</taxon>
        <taxon>Basidiobolomycetes</taxon>
        <taxon>Basidiobolales</taxon>
        <taxon>Basidiobolaceae</taxon>
        <taxon>Basidiobolus</taxon>
    </lineage>
</organism>
<dbReference type="SUPFAM" id="SSF55781">
    <property type="entry name" value="GAF domain-like"/>
    <property type="match status" value="1"/>
</dbReference>
<dbReference type="Gene3D" id="3.30.450.20">
    <property type="entry name" value="PAS domain"/>
    <property type="match status" value="2"/>
</dbReference>
<dbReference type="CDD" id="cd16922">
    <property type="entry name" value="HATPase_EvgS-ArcB-TorS-like"/>
    <property type="match status" value="1"/>
</dbReference>
<dbReference type="InterPro" id="IPR003661">
    <property type="entry name" value="HisK_dim/P_dom"/>
</dbReference>
<evidence type="ECO:0000259" key="12">
    <source>
        <dbReference type="PROSITE" id="PS50112"/>
    </source>
</evidence>
<dbReference type="OrthoDB" id="10266508at2759"/>
<evidence type="ECO:0000256" key="3">
    <source>
        <dbReference type="ARBA" id="ARBA00022553"/>
    </source>
</evidence>
<dbReference type="CDD" id="cd00082">
    <property type="entry name" value="HisKA"/>
    <property type="match status" value="2"/>
</dbReference>
<dbReference type="PROSITE" id="PS50113">
    <property type="entry name" value="PAC"/>
    <property type="match status" value="1"/>
</dbReference>
<comment type="caution">
    <text evidence="14">The sequence shown here is derived from an EMBL/GenBank/DDBJ whole genome shotgun (WGS) entry which is preliminary data.</text>
</comment>
<comment type="catalytic activity">
    <reaction evidence="1">
        <text>ATP + protein L-histidine = ADP + protein N-phospho-L-histidine.</text>
        <dbReference type="EC" id="2.7.13.3"/>
    </reaction>
</comment>
<dbReference type="STRING" id="1314790.A0A1Y1X0K5"/>
<gene>
    <name evidence="14" type="ORF">K493DRAFT_342709</name>
</gene>
<dbReference type="GO" id="GO:0005524">
    <property type="term" value="F:ATP binding"/>
    <property type="evidence" value="ECO:0007669"/>
    <property type="project" value="UniProtKB-KW"/>
</dbReference>
<feature type="domain" description="Histidine kinase" evidence="10">
    <location>
        <begin position="1148"/>
        <end position="1466"/>
    </location>
</feature>
<dbReference type="EC" id="2.7.13.3" evidence="2"/>
<dbReference type="PROSITE" id="PS50109">
    <property type="entry name" value="HIS_KIN"/>
    <property type="match status" value="2"/>
</dbReference>
<dbReference type="InterPro" id="IPR005467">
    <property type="entry name" value="His_kinase_dom"/>
</dbReference>
<dbReference type="PANTHER" id="PTHR43547">
    <property type="entry name" value="TWO-COMPONENT HISTIDINE KINASE"/>
    <property type="match status" value="1"/>
</dbReference>
<dbReference type="PROSITE" id="PS50110">
    <property type="entry name" value="RESPONSE_REGULATORY"/>
    <property type="match status" value="2"/>
</dbReference>
<dbReference type="CDD" id="cd00130">
    <property type="entry name" value="PAS"/>
    <property type="match status" value="1"/>
</dbReference>
<evidence type="ECO:0000259" key="11">
    <source>
        <dbReference type="PROSITE" id="PS50110"/>
    </source>
</evidence>
<dbReference type="InterPro" id="IPR003594">
    <property type="entry name" value="HATPase_dom"/>
</dbReference>
<dbReference type="InterPro" id="IPR000700">
    <property type="entry name" value="PAS-assoc_C"/>
</dbReference>
<evidence type="ECO:0000256" key="6">
    <source>
        <dbReference type="ARBA" id="ARBA00022777"/>
    </source>
</evidence>
<dbReference type="InterPro" id="IPR000014">
    <property type="entry name" value="PAS"/>
</dbReference>
<dbReference type="InterPro" id="IPR011006">
    <property type="entry name" value="CheY-like_superfamily"/>
</dbReference>
<dbReference type="SMART" id="SM00448">
    <property type="entry name" value="REC"/>
    <property type="match status" value="2"/>
</dbReference>
<dbReference type="PROSITE" id="PS50112">
    <property type="entry name" value="PAS"/>
    <property type="match status" value="1"/>
</dbReference>
<reference evidence="14 15" key="1">
    <citation type="submission" date="2016-07" db="EMBL/GenBank/DDBJ databases">
        <title>Pervasive Adenine N6-methylation of Active Genes in Fungi.</title>
        <authorList>
            <consortium name="DOE Joint Genome Institute"/>
            <person name="Mondo S.J."/>
            <person name="Dannebaum R.O."/>
            <person name="Kuo R.C."/>
            <person name="Labutti K."/>
            <person name="Haridas S."/>
            <person name="Kuo A."/>
            <person name="Salamov A."/>
            <person name="Ahrendt S.R."/>
            <person name="Lipzen A."/>
            <person name="Sullivan W."/>
            <person name="Andreopoulos W.B."/>
            <person name="Clum A."/>
            <person name="Lindquist E."/>
            <person name="Daum C."/>
            <person name="Ramamoorthy G.K."/>
            <person name="Gryganskyi A."/>
            <person name="Culley D."/>
            <person name="Magnuson J.K."/>
            <person name="James T.Y."/>
            <person name="O'Malley M.A."/>
            <person name="Stajich J.E."/>
            <person name="Spatafora J.W."/>
            <person name="Visel A."/>
            <person name="Grigoriev I.V."/>
        </authorList>
    </citation>
    <scope>NUCLEOTIDE SEQUENCE [LARGE SCALE GENOMIC DNA]</scope>
    <source>
        <strain evidence="14 15">CBS 931.73</strain>
    </source>
</reference>
<dbReference type="CDD" id="cd17546">
    <property type="entry name" value="REC_hyHK_CKI1_RcsC-like"/>
    <property type="match status" value="1"/>
</dbReference>
<dbReference type="InterPro" id="IPR004358">
    <property type="entry name" value="Sig_transdc_His_kin-like_C"/>
</dbReference>
<accession>A0A1Y1X0K5</accession>
<dbReference type="InterPro" id="IPR001789">
    <property type="entry name" value="Sig_transdc_resp-reg_receiver"/>
</dbReference>
<dbReference type="SMART" id="SM00091">
    <property type="entry name" value="PAS"/>
    <property type="match status" value="2"/>
</dbReference>
<feature type="domain" description="PAC" evidence="13">
    <location>
        <begin position="1067"/>
        <end position="1119"/>
    </location>
</feature>
<dbReference type="SUPFAM" id="SSF55874">
    <property type="entry name" value="ATPase domain of HSP90 chaperone/DNA topoisomerase II/histidine kinase"/>
    <property type="match status" value="2"/>
</dbReference>
<evidence type="ECO:0000256" key="4">
    <source>
        <dbReference type="ARBA" id="ARBA00022679"/>
    </source>
</evidence>
<dbReference type="SUPFAM" id="SSF52172">
    <property type="entry name" value="CheY-like"/>
    <property type="match status" value="2"/>
</dbReference>
<keyword evidence="4" id="KW-0808">Transferase</keyword>
<dbReference type="InterPro" id="IPR036890">
    <property type="entry name" value="HATPase_C_sf"/>
</dbReference>
<name>A0A1Y1X0K5_9FUNG</name>
<evidence type="ECO:0000256" key="8">
    <source>
        <dbReference type="ARBA" id="ARBA00023012"/>
    </source>
</evidence>
<feature type="domain" description="Response regulatory" evidence="11">
    <location>
        <begin position="855"/>
        <end position="970"/>
    </location>
</feature>
<evidence type="ECO:0000259" key="10">
    <source>
        <dbReference type="PROSITE" id="PS50109"/>
    </source>
</evidence>
<dbReference type="NCBIfam" id="TIGR00229">
    <property type="entry name" value="sensory_box"/>
    <property type="match status" value="1"/>
</dbReference>
<keyword evidence="15" id="KW-1185">Reference proteome</keyword>
<dbReference type="Gene3D" id="3.40.50.2300">
    <property type="match status" value="2"/>
</dbReference>
<evidence type="ECO:0000256" key="1">
    <source>
        <dbReference type="ARBA" id="ARBA00000085"/>
    </source>
</evidence>